<dbReference type="GO" id="GO:0005576">
    <property type="term" value="C:extracellular region"/>
    <property type="evidence" value="ECO:0007669"/>
    <property type="project" value="UniProtKB-SubCell"/>
</dbReference>
<sequence>MVVGGGRPFSVKINAEKTVGILKDKIKKEKEYKFPADELQLFCVDGLAQDEDEQIVYNGITIDMPNCSLVDFGGSTKKLAALSLISECFEEADVNIRWKIHVLVVVPKGARSAKESKWSVVELSTVDPHLKQDITKLTEWSVGELYELPSISEFMKDLGGCTQGGKLYWRLEEKQIVSIILKGWSGDEFPVTIKNMKCILMGSPGVGKSTILCLLVFYAVFKQKKNVILYRKLMKAGQSNCLVYLGYENDQVKYFALPECEVSQAKEIYKALRLKQEVWLMLDGFVYKDIPEGLQTFKLLATSLRVDLKSQERDDAYCLLHPCWELKDLKCLGEQLKGWDEDHVSERFYYSGGSVRDFLRATVDELILAVLDAISAFEDALTLMSNSANIRSGITQLDRLRRKFIKDPNIQMNFIAPDAWVDLIDSEYAILALSGQLNPDYLYGIFNWAKAAGHASLAGSVFELYLHLLAAENRLKLYVCKYDLPEARKPDSPRYLNVKQLHLQRGRAKCTGTATNYETDLIEWRDDDNFVYWFPACHDFPNIDSIVKLKLESGKKQVAYLQITTAKEHFFDEKQLKTINKIFIQEQTDQADPPMYIVVCPDVESCKRIVLKPANAVSEVIKENIQLFAGYYRMD</sequence>
<gene>
    <name evidence="6" type="primary">Aste57867_13111</name>
    <name evidence="5" type="ORF">As57867_013063</name>
    <name evidence="6" type="ORF">ASTE57867_13111</name>
</gene>
<dbReference type="GO" id="GO:0043657">
    <property type="term" value="C:host cell"/>
    <property type="evidence" value="ECO:0007669"/>
    <property type="project" value="UniProtKB-SubCell"/>
</dbReference>
<evidence type="ECO:0000256" key="2">
    <source>
        <dbReference type="ARBA" id="ARBA00004613"/>
    </source>
</evidence>
<keyword evidence="7" id="KW-1185">Reference proteome</keyword>
<evidence type="ECO:0000259" key="4">
    <source>
        <dbReference type="Pfam" id="PF20147"/>
    </source>
</evidence>
<dbReference type="InterPro" id="IPR045379">
    <property type="entry name" value="Crinkler_N"/>
</dbReference>
<dbReference type="InterPro" id="IPR027417">
    <property type="entry name" value="P-loop_NTPase"/>
</dbReference>
<dbReference type="AlphaFoldDB" id="A0A485KXK0"/>
<dbReference type="PANTHER" id="PTHR33129">
    <property type="entry name" value="PROTEIN KINASE DOMAIN-CONTAINING PROTEIN-RELATED"/>
    <property type="match status" value="1"/>
</dbReference>
<evidence type="ECO:0000256" key="3">
    <source>
        <dbReference type="ARBA" id="ARBA00022525"/>
    </source>
</evidence>
<accession>A0A485KXK0</accession>
<dbReference type="SUPFAM" id="SSF52540">
    <property type="entry name" value="P-loop containing nucleoside triphosphate hydrolases"/>
    <property type="match status" value="1"/>
</dbReference>
<proteinExistence type="predicted"/>
<organism evidence="6 7">
    <name type="scientific">Aphanomyces stellatus</name>
    <dbReference type="NCBI Taxonomy" id="120398"/>
    <lineage>
        <taxon>Eukaryota</taxon>
        <taxon>Sar</taxon>
        <taxon>Stramenopiles</taxon>
        <taxon>Oomycota</taxon>
        <taxon>Saprolegniomycetes</taxon>
        <taxon>Saprolegniales</taxon>
        <taxon>Verrucalvaceae</taxon>
        <taxon>Aphanomyces</taxon>
    </lineage>
</organism>
<reference evidence="5" key="2">
    <citation type="submission" date="2019-06" db="EMBL/GenBank/DDBJ databases">
        <title>Genomics analysis of Aphanomyces spp. identifies a new class of oomycete effector associated with host adaptation.</title>
        <authorList>
            <person name="Gaulin E."/>
        </authorList>
    </citation>
    <scope>NUCLEOTIDE SEQUENCE</scope>
    <source>
        <strain evidence="5">CBS 578.67</strain>
    </source>
</reference>
<name>A0A485KXK0_9STRA</name>
<evidence type="ECO:0000313" key="7">
    <source>
        <dbReference type="Proteomes" id="UP000332933"/>
    </source>
</evidence>
<evidence type="ECO:0000256" key="1">
    <source>
        <dbReference type="ARBA" id="ARBA00004340"/>
    </source>
</evidence>
<dbReference type="EMBL" id="VJMH01005429">
    <property type="protein sequence ID" value="KAF0696115.1"/>
    <property type="molecule type" value="Genomic_DNA"/>
</dbReference>
<dbReference type="InterPro" id="IPR052980">
    <property type="entry name" value="Crinkler_effector"/>
</dbReference>
<comment type="subcellular location">
    <subcellularLocation>
        <location evidence="1">Host cell</location>
    </subcellularLocation>
    <subcellularLocation>
        <location evidence="2">Secreted</location>
    </subcellularLocation>
</comment>
<evidence type="ECO:0000313" key="5">
    <source>
        <dbReference type="EMBL" id="KAF0696115.1"/>
    </source>
</evidence>
<dbReference type="EMBL" id="CAADRA010005450">
    <property type="protein sequence ID" value="VFT89955.1"/>
    <property type="molecule type" value="Genomic_DNA"/>
</dbReference>
<reference evidence="6 7" key="1">
    <citation type="submission" date="2019-03" db="EMBL/GenBank/DDBJ databases">
        <authorList>
            <person name="Gaulin E."/>
            <person name="Dumas B."/>
        </authorList>
    </citation>
    <scope>NUCLEOTIDE SEQUENCE [LARGE SCALE GENOMIC DNA]</scope>
    <source>
        <strain evidence="6">CBS 568.67</strain>
    </source>
</reference>
<keyword evidence="3" id="KW-0964">Secreted</keyword>
<dbReference type="Proteomes" id="UP000332933">
    <property type="component" value="Unassembled WGS sequence"/>
</dbReference>
<dbReference type="OrthoDB" id="74253at2759"/>
<evidence type="ECO:0000313" key="6">
    <source>
        <dbReference type="EMBL" id="VFT89955.1"/>
    </source>
</evidence>
<dbReference type="PANTHER" id="PTHR33129:SF1">
    <property type="entry name" value="ATP-BINDING PROTEIN"/>
    <property type="match status" value="1"/>
</dbReference>
<protein>
    <submittedName>
        <fullName evidence="6">Aste57867_13111 protein</fullName>
    </submittedName>
</protein>
<feature type="domain" description="Crinkler effector protein N-terminal" evidence="4">
    <location>
        <begin position="2"/>
        <end position="105"/>
    </location>
</feature>
<dbReference type="Pfam" id="PF20147">
    <property type="entry name" value="Crinkler"/>
    <property type="match status" value="1"/>
</dbReference>